<evidence type="ECO:0000313" key="2">
    <source>
        <dbReference type="Proteomes" id="UP000004079"/>
    </source>
</evidence>
<dbReference type="AlphaFoldDB" id="D1QSU7"/>
<dbReference type="EMBL" id="ACUZ02000034">
    <property type="protein sequence ID" value="EFB31778.1"/>
    <property type="molecule type" value="Genomic_DNA"/>
</dbReference>
<accession>D1QSU7</accession>
<organism evidence="1 2">
    <name type="scientific">Segatella oris F0302</name>
    <dbReference type="NCBI Taxonomy" id="649760"/>
    <lineage>
        <taxon>Bacteria</taxon>
        <taxon>Pseudomonadati</taxon>
        <taxon>Bacteroidota</taxon>
        <taxon>Bacteroidia</taxon>
        <taxon>Bacteroidales</taxon>
        <taxon>Prevotellaceae</taxon>
        <taxon>Segatella</taxon>
    </lineage>
</organism>
<evidence type="ECO:0000313" key="1">
    <source>
        <dbReference type="EMBL" id="EFB31778.1"/>
    </source>
</evidence>
<gene>
    <name evidence="1" type="ORF">HMPREF0971_02058</name>
</gene>
<dbReference type="Proteomes" id="UP000004079">
    <property type="component" value="Unassembled WGS sequence"/>
</dbReference>
<protein>
    <submittedName>
        <fullName evidence="1">Uncharacterized protein</fullName>
    </submittedName>
</protein>
<dbReference type="STRING" id="649760.HMPREF0971_02058"/>
<sequence length="54" mass="6232">MNHRQLHDLLTLPILPSLWKRASTTMLQTASQPYFTAKENCFNTLFTVNILAQI</sequence>
<comment type="caution">
    <text evidence="1">The sequence shown here is derived from an EMBL/GenBank/DDBJ whole genome shotgun (WGS) entry which is preliminary data.</text>
</comment>
<name>D1QSU7_9BACT</name>
<proteinExistence type="predicted"/>
<dbReference type="HOGENOM" id="CLU_3046628_0_0_10"/>
<reference evidence="1 2" key="1">
    <citation type="submission" date="2009-11" db="EMBL/GenBank/DDBJ databases">
        <authorList>
            <person name="Weinstock G."/>
            <person name="Sodergren E."/>
            <person name="Clifton S."/>
            <person name="Fulton L."/>
            <person name="Fulton B."/>
            <person name="Courtney L."/>
            <person name="Fronick C."/>
            <person name="Harrison M."/>
            <person name="Strong C."/>
            <person name="Farmer C."/>
            <person name="Delahaunty K."/>
            <person name="Markovic C."/>
            <person name="Hall O."/>
            <person name="Minx P."/>
            <person name="Tomlinson C."/>
            <person name="Mitreva M."/>
            <person name="Nelson J."/>
            <person name="Hou S."/>
            <person name="Wollam A."/>
            <person name="Pepin K.H."/>
            <person name="Johnson M."/>
            <person name="Bhonagiri V."/>
            <person name="Nash W.E."/>
            <person name="Warren W."/>
            <person name="Chinwalla A."/>
            <person name="Mardis E.R."/>
            <person name="Wilson R.K."/>
        </authorList>
    </citation>
    <scope>NUCLEOTIDE SEQUENCE [LARGE SCALE GENOMIC DNA]</scope>
    <source>
        <strain evidence="1 2">F0302</strain>
    </source>
</reference>